<gene>
    <name evidence="1" type="ORF">GCM10009808_25230</name>
</gene>
<evidence type="ECO:0000313" key="1">
    <source>
        <dbReference type="EMBL" id="GAA1706198.1"/>
    </source>
</evidence>
<organism evidence="1 2">
    <name type="scientific">Microbacterium sediminicola</name>
    <dbReference type="NCBI Taxonomy" id="415210"/>
    <lineage>
        <taxon>Bacteria</taxon>
        <taxon>Bacillati</taxon>
        <taxon>Actinomycetota</taxon>
        <taxon>Actinomycetes</taxon>
        <taxon>Micrococcales</taxon>
        <taxon>Microbacteriaceae</taxon>
        <taxon>Microbacterium</taxon>
    </lineage>
</organism>
<proteinExistence type="predicted"/>
<keyword evidence="2" id="KW-1185">Reference proteome</keyword>
<reference evidence="1 2" key="1">
    <citation type="journal article" date="2019" name="Int. J. Syst. Evol. Microbiol.">
        <title>The Global Catalogue of Microorganisms (GCM) 10K type strain sequencing project: providing services to taxonomists for standard genome sequencing and annotation.</title>
        <authorList>
            <consortium name="The Broad Institute Genomics Platform"/>
            <consortium name="The Broad Institute Genome Sequencing Center for Infectious Disease"/>
            <person name="Wu L."/>
            <person name="Ma J."/>
        </authorList>
    </citation>
    <scope>NUCLEOTIDE SEQUENCE [LARGE SCALE GENOMIC DNA]</scope>
    <source>
        <strain evidence="1 2">JCM 15577</strain>
    </source>
</reference>
<accession>A0ABN2IJD5</accession>
<dbReference type="Proteomes" id="UP001501690">
    <property type="component" value="Unassembled WGS sequence"/>
</dbReference>
<dbReference type="EMBL" id="BAAAPL010000002">
    <property type="protein sequence ID" value="GAA1706198.1"/>
    <property type="molecule type" value="Genomic_DNA"/>
</dbReference>
<sequence length="188" mass="20851">MPVLHLLAGPNGSGKSTYVAEVLQPITHLPFINADVIAAERWPGAQLTHAREASDAAAVMREELLARRESFITETVFSHPSKNALVEAASARGYLVHLHVMMVPVELSVRRVAERVRDGGHDVPEHKIRERHARLWALIARAREIADRTEIFDNSRASTPFRPVASYRGGSLDGRATWPAWAPTELID</sequence>
<protein>
    <submittedName>
        <fullName evidence="1">Zeta toxin family protein</fullName>
    </submittedName>
</protein>
<dbReference type="PANTHER" id="PTHR39206">
    <property type="entry name" value="SLL8004 PROTEIN"/>
    <property type="match status" value="1"/>
</dbReference>
<dbReference type="Pfam" id="PF13671">
    <property type="entry name" value="AAA_33"/>
    <property type="match status" value="1"/>
</dbReference>
<dbReference type="SUPFAM" id="SSF52540">
    <property type="entry name" value="P-loop containing nucleoside triphosphate hydrolases"/>
    <property type="match status" value="1"/>
</dbReference>
<dbReference type="Gene3D" id="3.40.50.300">
    <property type="entry name" value="P-loop containing nucleotide triphosphate hydrolases"/>
    <property type="match status" value="1"/>
</dbReference>
<dbReference type="RefSeq" id="WP_344073190.1">
    <property type="nucleotide sequence ID" value="NZ_BAAAPL010000002.1"/>
</dbReference>
<comment type="caution">
    <text evidence="1">The sequence shown here is derived from an EMBL/GenBank/DDBJ whole genome shotgun (WGS) entry which is preliminary data.</text>
</comment>
<evidence type="ECO:0000313" key="2">
    <source>
        <dbReference type="Proteomes" id="UP001501690"/>
    </source>
</evidence>
<dbReference type="PANTHER" id="PTHR39206:SF1">
    <property type="entry name" value="SLL8004 PROTEIN"/>
    <property type="match status" value="1"/>
</dbReference>
<dbReference type="InterPro" id="IPR027417">
    <property type="entry name" value="P-loop_NTPase"/>
</dbReference>
<name>A0ABN2IJD5_9MICO</name>